<sequence length="159" mass="18008">MAIPKRTLIRLLPILSAPMLTCCNWEKGWEERNWGNTSFEIVDASYGALVSTQGKPYHPDTIQVFNQAGKAQPLLRVPVEEQGGRRSWAFDLGYLEGTSAADTDFDKLDKTFYLYLNHRDVDTLRIVGRPDRVYVNGRELGGAPLGSVSQYAQYFYIKD</sequence>
<protein>
    <submittedName>
        <fullName evidence="1">Uncharacterized protein</fullName>
    </submittedName>
</protein>
<evidence type="ECO:0000313" key="2">
    <source>
        <dbReference type="Proteomes" id="UP000061382"/>
    </source>
</evidence>
<dbReference type="EMBL" id="CP012643">
    <property type="protein sequence ID" value="ALI98580.1"/>
    <property type="molecule type" value="Genomic_DNA"/>
</dbReference>
<dbReference type="PATRIC" id="fig|512763.3.peg.1293"/>
<dbReference type="OrthoDB" id="9784634at2"/>
<dbReference type="AlphaFoldDB" id="A0A0P0CVR8"/>
<accession>A0A0P0CVR8</accession>
<organism evidence="1 2">
    <name type="scientific">Rufibacter tibetensis</name>
    <dbReference type="NCBI Taxonomy" id="512763"/>
    <lineage>
        <taxon>Bacteria</taxon>
        <taxon>Pseudomonadati</taxon>
        <taxon>Bacteroidota</taxon>
        <taxon>Cytophagia</taxon>
        <taxon>Cytophagales</taxon>
        <taxon>Hymenobacteraceae</taxon>
        <taxon>Rufibacter</taxon>
    </lineage>
</organism>
<gene>
    <name evidence="1" type="ORF">DC20_05845</name>
</gene>
<dbReference type="Proteomes" id="UP000061382">
    <property type="component" value="Chromosome"/>
</dbReference>
<keyword evidence="2" id="KW-1185">Reference proteome</keyword>
<proteinExistence type="predicted"/>
<dbReference type="KEGG" id="rti:DC20_05845"/>
<evidence type="ECO:0000313" key="1">
    <source>
        <dbReference type="EMBL" id="ALI98580.1"/>
    </source>
</evidence>
<name>A0A0P0CVR8_9BACT</name>
<reference evidence="1 2" key="1">
    <citation type="submission" date="2015-08" db="EMBL/GenBank/DDBJ databases">
        <title>Complete genome sequence of Rufibacter tibetensis strain 1351t, a radiation-resistant bacterium from tibet plateau.</title>
        <authorList>
            <person name="Dai J."/>
        </authorList>
    </citation>
    <scope>NUCLEOTIDE SEQUENCE [LARGE SCALE GENOMIC DNA]</scope>
    <source>
        <strain evidence="1 2">1351</strain>
    </source>
</reference>